<evidence type="ECO:0000256" key="6">
    <source>
        <dbReference type="ARBA" id="ARBA00022917"/>
    </source>
</evidence>
<dbReference type="EC" id="6.1.1.14" evidence="9"/>
<organism evidence="10 11">
    <name type="scientific">Candidatus Hydrogenosomobacter endosymbioticus</name>
    <dbReference type="NCBI Taxonomy" id="2558174"/>
    <lineage>
        <taxon>Bacteria</taxon>
        <taxon>Pseudomonadati</taxon>
        <taxon>Pseudomonadota</taxon>
        <taxon>Alphaproteobacteria</taxon>
        <taxon>Holosporales</taxon>
        <taxon>Holosporaceae</taxon>
        <taxon>Candidatus Hydrogenosomobacter</taxon>
    </lineage>
</organism>
<evidence type="ECO:0000256" key="4">
    <source>
        <dbReference type="ARBA" id="ARBA00022741"/>
    </source>
</evidence>
<keyword evidence="9" id="KW-0963">Cytoplasm</keyword>
<keyword evidence="11" id="KW-1185">Reference proteome</keyword>
<keyword evidence="6 9" id="KW-0648">Protein biosynthesis</keyword>
<dbReference type="Proteomes" id="UP001320209">
    <property type="component" value="Chromosome"/>
</dbReference>
<dbReference type="SUPFAM" id="SSF55681">
    <property type="entry name" value="Class II aaRS and biotin synthetases"/>
    <property type="match status" value="1"/>
</dbReference>
<proteinExistence type="inferred from homology"/>
<dbReference type="PROSITE" id="PS50861">
    <property type="entry name" value="AA_TRNA_LIGASE_II_GLYAB"/>
    <property type="match status" value="1"/>
</dbReference>
<dbReference type="PANTHER" id="PTHR30075:SF2">
    <property type="entry name" value="GLYCINE--TRNA LIGASE, CHLOROPLASTIC_MITOCHONDRIAL 2"/>
    <property type="match status" value="1"/>
</dbReference>
<dbReference type="PRINTS" id="PR01044">
    <property type="entry name" value="TRNASYNTHGA"/>
</dbReference>
<gene>
    <name evidence="9 10" type="primary">glyQ</name>
    <name evidence="10" type="ORF">HYD_1990</name>
</gene>
<evidence type="ECO:0000256" key="2">
    <source>
        <dbReference type="ARBA" id="ARBA00011209"/>
    </source>
</evidence>
<dbReference type="EMBL" id="AP025225">
    <property type="protein sequence ID" value="BDB96066.1"/>
    <property type="molecule type" value="Genomic_DNA"/>
</dbReference>
<keyword evidence="7 9" id="KW-0030">Aminoacyl-tRNA synthetase</keyword>
<dbReference type="NCBIfam" id="TIGR00388">
    <property type="entry name" value="glyQ"/>
    <property type="match status" value="1"/>
</dbReference>
<protein>
    <recommendedName>
        <fullName evidence="9">Glycine--tRNA ligase alpha subunit</fullName>
        <ecNumber evidence="9">6.1.1.14</ecNumber>
    </recommendedName>
    <alternativeName>
        <fullName evidence="9">Glycyl-tRNA synthetase alpha subunit</fullName>
        <shortName evidence="9">GlyRS</shortName>
    </alternativeName>
</protein>
<dbReference type="Gene3D" id="1.20.58.180">
    <property type="entry name" value="Class II aaRS and biotin synthetases, domain 2"/>
    <property type="match status" value="1"/>
</dbReference>
<dbReference type="InterPro" id="IPR002310">
    <property type="entry name" value="Gly-tRNA_ligase_asu"/>
</dbReference>
<dbReference type="Gene3D" id="3.30.930.10">
    <property type="entry name" value="Bira Bifunctional Protein, Domain 2"/>
    <property type="match status" value="1"/>
</dbReference>
<comment type="catalytic activity">
    <reaction evidence="8 9">
        <text>tRNA(Gly) + glycine + ATP = glycyl-tRNA(Gly) + AMP + diphosphate</text>
        <dbReference type="Rhea" id="RHEA:16013"/>
        <dbReference type="Rhea" id="RHEA-COMP:9664"/>
        <dbReference type="Rhea" id="RHEA-COMP:9683"/>
        <dbReference type="ChEBI" id="CHEBI:30616"/>
        <dbReference type="ChEBI" id="CHEBI:33019"/>
        <dbReference type="ChEBI" id="CHEBI:57305"/>
        <dbReference type="ChEBI" id="CHEBI:78442"/>
        <dbReference type="ChEBI" id="CHEBI:78522"/>
        <dbReference type="ChEBI" id="CHEBI:456215"/>
        <dbReference type="EC" id="6.1.1.14"/>
    </reaction>
</comment>
<comment type="subunit">
    <text evidence="2 9">Tetramer of two alpha and two beta subunits.</text>
</comment>
<keyword evidence="3 9" id="KW-0436">Ligase</keyword>
<dbReference type="NCBIfam" id="NF006827">
    <property type="entry name" value="PRK09348.1"/>
    <property type="match status" value="1"/>
</dbReference>
<dbReference type="GO" id="GO:0016874">
    <property type="term" value="F:ligase activity"/>
    <property type="evidence" value="ECO:0007669"/>
    <property type="project" value="UniProtKB-KW"/>
</dbReference>
<comment type="subcellular location">
    <subcellularLocation>
        <location evidence="9">Cytoplasm</location>
    </subcellularLocation>
</comment>
<evidence type="ECO:0000313" key="10">
    <source>
        <dbReference type="EMBL" id="BDB96066.1"/>
    </source>
</evidence>
<dbReference type="Pfam" id="PF02091">
    <property type="entry name" value="tRNA-synt_2e"/>
    <property type="match status" value="1"/>
</dbReference>
<sequence>MAFSFQDIIFSLQKFWADVGCAVMQPFDVEMGAATFHPATSLYTLSMNEWRVAFVQPCRRPQDGRYGENPNRFQKYFQFQVIIKPSPSNIQEQLLDSFECLGIDLERHDVRFVEDDWQSPTLGASGLGWEVWLDGMEVVQLTYFQQIGGISCFPVAVEVTYGLERLAMNIQKKESVFDIVWNGNEVSGSLLAPKCCANEGYYKTYGELFMRQEQEFSVWNFEEAPIEDMESEFQKSISCARVLLGKNVVLPAFELCIKASHLFNLLESRKVISVAQRAGYIQKIRSLACLCCEKWKNSES</sequence>
<evidence type="ECO:0000256" key="9">
    <source>
        <dbReference type="HAMAP-Rule" id="MF_00254"/>
    </source>
</evidence>
<dbReference type="RefSeq" id="WP_236865466.1">
    <property type="nucleotide sequence ID" value="NZ_AP025225.1"/>
</dbReference>
<dbReference type="PANTHER" id="PTHR30075">
    <property type="entry name" value="GLYCYL-TRNA SYNTHETASE"/>
    <property type="match status" value="1"/>
</dbReference>
<evidence type="ECO:0000256" key="7">
    <source>
        <dbReference type="ARBA" id="ARBA00023146"/>
    </source>
</evidence>
<accession>A0ABM7V9C2</accession>
<evidence type="ECO:0000256" key="3">
    <source>
        <dbReference type="ARBA" id="ARBA00022598"/>
    </source>
</evidence>
<evidence type="ECO:0000256" key="1">
    <source>
        <dbReference type="ARBA" id="ARBA00008226"/>
    </source>
</evidence>
<evidence type="ECO:0000256" key="5">
    <source>
        <dbReference type="ARBA" id="ARBA00022840"/>
    </source>
</evidence>
<keyword evidence="5 9" id="KW-0067">ATP-binding</keyword>
<dbReference type="HAMAP" id="MF_00254">
    <property type="entry name" value="Gly_tRNA_synth_alpha"/>
    <property type="match status" value="1"/>
</dbReference>
<dbReference type="InterPro" id="IPR006194">
    <property type="entry name" value="Gly-tRNA-synth_heterodimer"/>
</dbReference>
<dbReference type="InterPro" id="IPR045864">
    <property type="entry name" value="aa-tRNA-synth_II/BPL/LPL"/>
</dbReference>
<keyword evidence="4 9" id="KW-0547">Nucleotide-binding</keyword>
<evidence type="ECO:0000313" key="11">
    <source>
        <dbReference type="Proteomes" id="UP001320209"/>
    </source>
</evidence>
<name>A0ABM7V9C2_9PROT</name>
<comment type="similarity">
    <text evidence="1 9">Belongs to the class-II aminoacyl-tRNA synthetase family.</text>
</comment>
<evidence type="ECO:0000256" key="8">
    <source>
        <dbReference type="ARBA" id="ARBA00047937"/>
    </source>
</evidence>
<reference evidence="10" key="1">
    <citation type="submission" date="2021-10" db="EMBL/GenBank/DDBJ databases">
        <title>Genome Sequence of The Candidatus Hydrogeosomobacter endosymbioticus, an Intracellular Bacterial Symbiont of the Anaerobic Ciliate GW7.</title>
        <authorList>
            <person name="Shiohama Y."/>
            <person name="Shinzato N."/>
        </authorList>
    </citation>
    <scope>NUCLEOTIDE SEQUENCE [LARGE SCALE GENOMIC DNA]</scope>
    <source>
        <strain evidence="10">200920</strain>
    </source>
</reference>